<evidence type="ECO:0000256" key="1">
    <source>
        <dbReference type="ARBA" id="ARBA00006723"/>
    </source>
</evidence>
<keyword evidence="6" id="KW-1185">Reference proteome</keyword>
<dbReference type="InterPro" id="IPR018191">
    <property type="entry name" value="4-OT"/>
</dbReference>
<dbReference type="PANTHER" id="PTHR35530:SF1">
    <property type="entry name" value="2-HYDROXYMUCONATE TAUTOMERASE"/>
    <property type="match status" value="1"/>
</dbReference>
<accession>A0ABT1Y4P8</accession>
<evidence type="ECO:0000313" key="5">
    <source>
        <dbReference type="EMBL" id="MCR6545528.1"/>
    </source>
</evidence>
<organism evidence="5 6">
    <name type="scientific">Dehalobacterium formicoaceticum</name>
    <dbReference type="NCBI Taxonomy" id="51515"/>
    <lineage>
        <taxon>Bacteria</taxon>
        <taxon>Bacillati</taxon>
        <taxon>Bacillota</taxon>
        <taxon>Clostridia</taxon>
        <taxon>Eubacteriales</taxon>
        <taxon>Peptococcaceae</taxon>
        <taxon>Dehalobacterium</taxon>
    </lineage>
</organism>
<protein>
    <recommendedName>
        <fullName evidence="3">Tautomerase</fullName>
        <ecNumber evidence="3">5.3.2.-</ecNumber>
    </recommendedName>
</protein>
<evidence type="ECO:0000256" key="2">
    <source>
        <dbReference type="ARBA" id="ARBA00023235"/>
    </source>
</evidence>
<evidence type="ECO:0000256" key="3">
    <source>
        <dbReference type="RuleBase" id="RU362032"/>
    </source>
</evidence>
<dbReference type="EC" id="5.3.2.-" evidence="3"/>
<dbReference type="SUPFAM" id="SSF55331">
    <property type="entry name" value="Tautomerase/MIF"/>
    <property type="match status" value="1"/>
</dbReference>
<proteinExistence type="inferred from homology"/>
<dbReference type="Proteomes" id="UP001524944">
    <property type="component" value="Unassembled WGS sequence"/>
</dbReference>
<sequence>MPVVQMEILKGRTLEQKRAMVKEVTEAITRTLTCPPEAVTIIIREMEKDEYATAGVLNADK</sequence>
<comment type="caution">
    <text evidence="5">The sequence shown here is derived from an EMBL/GenBank/DDBJ whole genome shotgun (WGS) entry which is preliminary data.</text>
</comment>
<dbReference type="InterPro" id="IPR014347">
    <property type="entry name" value="Tautomerase/MIF_sf"/>
</dbReference>
<dbReference type="NCBIfam" id="TIGR00013">
    <property type="entry name" value="taut"/>
    <property type="match status" value="1"/>
</dbReference>
<dbReference type="Pfam" id="PF01361">
    <property type="entry name" value="Tautomerase"/>
    <property type="match status" value="1"/>
</dbReference>
<dbReference type="PANTHER" id="PTHR35530">
    <property type="entry name" value="TAUTOMERASE-RELATED"/>
    <property type="match status" value="1"/>
</dbReference>
<feature type="domain" description="4-oxalocrotonate tautomerase-like" evidence="4">
    <location>
        <begin position="2"/>
        <end position="57"/>
    </location>
</feature>
<comment type="similarity">
    <text evidence="1 3">Belongs to the 4-oxalocrotonate tautomerase family.</text>
</comment>
<dbReference type="InterPro" id="IPR004370">
    <property type="entry name" value="4-OT-like_dom"/>
</dbReference>
<dbReference type="Gene3D" id="3.30.429.10">
    <property type="entry name" value="Macrophage Migration Inhibitory Factor"/>
    <property type="match status" value="1"/>
</dbReference>
<dbReference type="RefSeq" id="WP_089609199.1">
    <property type="nucleotide sequence ID" value="NZ_CP022121.1"/>
</dbReference>
<dbReference type="EMBL" id="JANPWE010000003">
    <property type="protein sequence ID" value="MCR6545528.1"/>
    <property type="molecule type" value="Genomic_DNA"/>
</dbReference>
<evidence type="ECO:0000259" key="4">
    <source>
        <dbReference type="Pfam" id="PF01361"/>
    </source>
</evidence>
<dbReference type="NCBIfam" id="NF002571">
    <property type="entry name" value="PRK02220.1"/>
    <property type="match status" value="1"/>
</dbReference>
<reference evidence="5 6" key="1">
    <citation type="submission" date="2022-08" db="EMBL/GenBank/DDBJ databases">
        <title>Proteogenomics of the novel Dehalobacterium formicoaceticum strain EZ94 highlights a key role of methyltransferases during anaerobic dichloromethane degradation.</title>
        <authorList>
            <person name="Wasmund K."/>
        </authorList>
    </citation>
    <scope>NUCLEOTIDE SEQUENCE [LARGE SCALE GENOMIC DNA]</scope>
    <source>
        <strain evidence="5 6">EZ94</strain>
    </source>
</reference>
<evidence type="ECO:0000313" key="6">
    <source>
        <dbReference type="Proteomes" id="UP001524944"/>
    </source>
</evidence>
<name>A0ABT1Y4P8_9FIRM</name>
<gene>
    <name evidence="5" type="ORF">NVS47_08395</name>
</gene>
<keyword evidence="2 3" id="KW-0413">Isomerase</keyword>